<feature type="region of interest" description="Disordered" evidence="1">
    <location>
        <begin position="245"/>
        <end position="287"/>
    </location>
</feature>
<gene>
    <name evidence="2" type="ORF">INT43_003787</name>
</gene>
<reference evidence="2" key="1">
    <citation type="submission" date="2020-12" db="EMBL/GenBank/DDBJ databases">
        <title>Metabolic potential, ecology and presence of endohyphal bacteria is reflected in genomic diversity of Mucoromycotina.</title>
        <authorList>
            <person name="Muszewska A."/>
            <person name="Okrasinska A."/>
            <person name="Steczkiewicz K."/>
            <person name="Drgas O."/>
            <person name="Orlowska M."/>
            <person name="Perlinska-Lenart U."/>
            <person name="Aleksandrzak-Piekarczyk T."/>
            <person name="Szatraj K."/>
            <person name="Zielenkiewicz U."/>
            <person name="Pilsyk S."/>
            <person name="Malc E."/>
            <person name="Mieczkowski P."/>
            <person name="Kruszewska J.S."/>
            <person name="Biernat P."/>
            <person name="Pawlowska J."/>
        </authorList>
    </citation>
    <scope>NUCLEOTIDE SEQUENCE</scope>
    <source>
        <strain evidence="2">WA0000067209</strain>
    </source>
</reference>
<evidence type="ECO:0000313" key="3">
    <source>
        <dbReference type="Proteomes" id="UP000654370"/>
    </source>
</evidence>
<feature type="compositionally biased region" description="Polar residues" evidence="1">
    <location>
        <begin position="39"/>
        <end position="48"/>
    </location>
</feature>
<dbReference type="Proteomes" id="UP000654370">
    <property type="component" value="Unassembled WGS sequence"/>
</dbReference>
<evidence type="ECO:0000256" key="1">
    <source>
        <dbReference type="SAM" id="MobiDB-lite"/>
    </source>
</evidence>
<organism evidence="2 3">
    <name type="scientific">Mortierella isabellina</name>
    <name type="common">Filamentous fungus</name>
    <name type="synonym">Umbelopsis isabellina</name>
    <dbReference type="NCBI Taxonomy" id="91625"/>
    <lineage>
        <taxon>Eukaryota</taxon>
        <taxon>Fungi</taxon>
        <taxon>Fungi incertae sedis</taxon>
        <taxon>Mucoromycota</taxon>
        <taxon>Mucoromycotina</taxon>
        <taxon>Umbelopsidomycetes</taxon>
        <taxon>Umbelopsidales</taxon>
        <taxon>Umbelopsidaceae</taxon>
        <taxon>Umbelopsis</taxon>
    </lineage>
</organism>
<dbReference type="EMBL" id="JAEPQZ010000006">
    <property type="protein sequence ID" value="KAG2180000.1"/>
    <property type="molecule type" value="Genomic_DNA"/>
</dbReference>
<evidence type="ECO:0000313" key="2">
    <source>
        <dbReference type="EMBL" id="KAG2180000.1"/>
    </source>
</evidence>
<dbReference type="OrthoDB" id="2268337at2759"/>
<keyword evidence="3" id="KW-1185">Reference proteome</keyword>
<sequence length="371" mass="40306">MAFAQRHRRPTHSASQPPLPSSDSEDSYAILHTRGYAKSTLQRRQSNGLAAPSIAGTATSDSDNDWHVISGNCAIQHNNALLSSPQWTPSEPESVSAVAYADSESMVSDLDTHTDSGKQQFSFLPAHDGTGTFADIGGFVSDSSMGSASMASRHTPIKIKAQTADFQPVSSSMPNILLPDGGIAPPTFTGRQTQTSDMPDFVPTMAGRSWREFRQIFSSEEDDGSLSENDAVWRKRHQKSAVVVDEDDSYQSESTTTNISSDETKRRRMQGNKDLDSIPTHHPSLPGSATSAAIIHTVWRNLRRLTTHIIENDTTTSDTLGTLVSEATLEGCLPFGSHLHMDFSTGNLSNNKDFSLSGSRFDHHIGHQFTG</sequence>
<comment type="caution">
    <text evidence="2">The sequence shown here is derived from an EMBL/GenBank/DDBJ whole genome shotgun (WGS) entry which is preliminary data.</text>
</comment>
<feature type="region of interest" description="Disordered" evidence="1">
    <location>
        <begin position="1"/>
        <end position="61"/>
    </location>
</feature>
<accession>A0A8H7PUI8</accession>
<protein>
    <submittedName>
        <fullName evidence="2">Uncharacterized protein</fullName>
    </submittedName>
</protein>
<proteinExistence type="predicted"/>
<feature type="compositionally biased region" description="Basic residues" evidence="1">
    <location>
        <begin position="1"/>
        <end position="11"/>
    </location>
</feature>
<dbReference type="AlphaFoldDB" id="A0A8H7PUI8"/>
<feature type="compositionally biased region" description="Polar residues" evidence="1">
    <location>
        <begin position="251"/>
        <end position="261"/>
    </location>
</feature>
<name>A0A8H7PUI8_MORIS</name>